<sequence length="152" mass="15934">LSRIASPAALPADIPPEGIRGTLSRQWDLVQFLLRDGLEAFNDDVAIAANLKTSKECLTFLDTMEGHAKKLNIRKGALSRMLLPFDLDEFWRPGELSTSSSVREPGAGGCDPGCGTEGAGGQGSRTEALDSCQGEGISPPDSLLLAGAHQAG</sequence>
<protein>
    <submittedName>
        <fullName evidence="2">Uncharacterized protein</fullName>
    </submittedName>
</protein>
<feature type="non-terminal residue" evidence="2">
    <location>
        <position position="1"/>
    </location>
</feature>
<feature type="region of interest" description="Disordered" evidence="1">
    <location>
        <begin position="96"/>
        <end position="152"/>
    </location>
</feature>
<name>A0A813LAQ1_POLGL</name>
<gene>
    <name evidence="2" type="ORF">PGLA2088_LOCUS41905</name>
</gene>
<comment type="caution">
    <text evidence="2">The sequence shown here is derived from an EMBL/GenBank/DDBJ whole genome shotgun (WGS) entry which is preliminary data.</text>
</comment>
<evidence type="ECO:0000313" key="2">
    <source>
        <dbReference type="EMBL" id="CAE8721390.1"/>
    </source>
</evidence>
<accession>A0A813LAQ1</accession>
<proteinExistence type="predicted"/>
<dbReference type="Proteomes" id="UP000626109">
    <property type="component" value="Unassembled WGS sequence"/>
</dbReference>
<organism evidence="2 3">
    <name type="scientific">Polarella glacialis</name>
    <name type="common">Dinoflagellate</name>
    <dbReference type="NCBI Taxonomy" id="89957"/>
    <lineage>
        <taxon>Eukaryota</taxon>
        <taxon>Sar</taxon>
        <taxon>Alveolata</taxon>
        <taxon>Dinophyceae</taxon>
        <taxon>Suessiales</taxon>
        <taxon>Suessiaceae</taxon>
        <taxon>Polarella</taxon>
    </lineage>
</organism>
<feature type="compositionally biased region" description="Gly residues" evidence="1">
    <location>
        <begin position="106"/>
        <end position="123"/>
    </location>
</feature>
<dbReference type="AlphaFoldDB" id="A0A813LAQ1"/>
<reference evidence="2" key="1">
    <citation type="submission" date="2021-02" db="EMBL/GenBank/DDBJ databases">
        <authorList>
            <person name="Dougan E. K."/>
            <person name="Rhodes N."/>
            <person name="Thang M."/>
            <person name="Chan C."/>
        </authorList>
    </citation>
    <scope>NUCLEOTIDE SEQUENCE</scope>
</reference>
<evidence type="ECO:0000256" key="1">
    <source>
        <dbReference type="SAM" id="MobiDB-lite"/>
    </source>
</evidence>
<evidence type="ECO:0000313" key="3">
    <source>
        <dbReference type="Proteomes" id="UP000626109"/>
    </source>
</evidence>
<dbReference type="EMBL" id="CAJNNW010034045">
    <property type="protein sequence ID" value="CAE8721390.1"/>
    <property type="molecule type" value="Genomic_DNA"/>
</dbReference>